<comment type="caution">
    <text evidence="8">The sequence shown here is derived from an EMBL/GenBank/DDBJ whole genome shotgun (WGS) entry which is preliminary data.</text>
</comment>
<keyword evidence="3" id="KW-0813">Transport</keyword>
<gene>
    <name evidence="8" type="ORF">L1O03_02250</name>
</gene>
<comment type="similarity">
    <text evidence="2">Belongs to the bacterial solute-binding protein 8 family.</text>
</comment>
<evidence type="ECO:0000256" key="5">
    <source>
        <dbReference type="SAM" id="MobiDB-lite"/>
    </source>
</evidence>
<feature type="compositionally biased region" description="Low complexity" evidence="5">
    <location>
        <begin position="27"/>
        <end position="44"/>
    </location>
</feature>
<evidence type="ECO:0000256" key="6">
    <source>
        <dbReference type="SAM" id="SignalP"/>
    </source>
</evidence>
<dbReference type="Proteomes" id="UP001139336">
    <property type="component" value="Unassembled WGS sequence"/>
</dbReference>
<evidence type="ECO:0000256" key="3">
    <source>
        <dbReference type="ARBA" id="ARBA00022448"/>
    </source>
</evidence>
<keyword evidence="4 6" id="KW-0732">Signal</keyword>
<dbReference type="CDD" id="cd01146">
    <property type="entry name" value="FhuD"/>
    <property type="match status" value="1"/>
</dbReference>
<dbReference type="PANTHER" id="PTHR30532">
    <property type="entry name" value="IRON III DICITRATE-BINDING PERIPLASMIC PROTEIN"/>
    <property type="match status" value="1"/>
</dbReference>
<dbReference type="InterPro" id="IPR002491">
    <property type="entry name" value="ABC_transptr_periplasmic_BD"/>
</dbReference>
<dbReference type="GO" id="GO:0030288">
    <property type="term" value="C:outer membrane-bounded periplasmic space"/>
    <property type="evidence" value="ECO:0007669"/>
    <property type="project" value="TreeGrafter"/>
</dbReference>
<dbReference type="Gene3D" id="3.40.50.1980">
    <property type="entry name" value="Nitrogenase molybdenum iron protein domain"/>
    <property type="match status" value="2"/>
</dbReference>
<evidence type="ECO:0000313" key="9">
    <source>
        <dbReference type="Proteomes" id="UP001139336"/>
    </source>
</evidence>
<dbReference type="GO" id="GO:1901678">
    <property type="term" value="P:iron coordination entity transport"/>
    <property type="evidence" value="ECO:0007669"/>
    <property type="project" value="UniProtKB-ARBA"/>
</dbReference>
<reference evidence="8" key="1">
    <citation type="submission" date="2022-01" db="EMBL/GenBank/DDBJ databases">
        <title>Corynebacterium sp. nov isolated from isolated from the feces of the greater white-fronted geese (Anser albifrons) at Poyang Lake, PR China.</title>
        <authorList>
            <person name="Liu Q."/>
        </authorList>
    </citation>
    <scope>NUCLEOTIDE SEQUENCE</scope>
    <source>
        <strain evidence="8">JCM 32435</strain>
    </source>
</reference>
<evidence type="ECO:0000256" key="1">
    <source>
        <dbReference type="ARBA" id="ARBA00004196"/>
    </source>
</evidence>
<dbReference type="InterPro" id="IPR051313">
    <property type="entry name" value="Bact_iron-sidero_bind"/>
</dbReference>
<comment type="subcellular location">
    <subcellularLocation>
        <location evidence="1">Cell envelope</location>
    </subcellularLocation>
</comment>
<feature type="domain" description="Fe/B12 periplasmic-binding" evidence="7">
    <location>
        <begin position="65"/>
        <end position="348"/>
    </location>
</feature>
<accession>A0A9X1QR20</accession>
<evidence type="ECO:0000256" key="2">
    <source>
        <dbReference type="ARBA" id="ARBA00008814"/>
    </source>
</evidence>
<dbReference type="PROSITE" id="PS50983">
    <property type="entry name" value="FE_B12_PBP"/>
    <property type="match status" value="1"/>
</dbReference>
<sequence length="350" mass="37959">MLTHPHRYPVLACAVALCTALTLTACSSDSTSTSSASQRASENSGESITVEHAFGSTTIQGRPERVATVGWANQEVPLALGIVPVGMPKTNWGDDDSDGLLPWVKDKIDELGGETPILFDETDSIDFEAVADSQPDVILAAYSGITQEDYDRLSQIAPTIAYPKTAWGTDLQDIITVNARGLNRAEEGERLLKEVKSTIASDMDKHPSLKGKKIIVSGSVGTDLSKISFYTTHDPRMNFLLNAGFSAPQVVTDKSQNSEKFYEEISAENADEFSDVDAINTYGSDKDEENKATLKRLQEDPLWSRIPAVKKGHVIFLGTGPLSASVNPSPLSIDWGFDDYLTKIEEGLKS</sequence>
<name>A0A9X1QR20_9CORY</name>
<dbReference type="PROSITE" id="PS51257">
    <property type="entry name" value="PROKAR_LIPOPROTEIN"/>
    <property type="match status" value="1"/>
</dbReference>
<feature type="region of interest" description="Disordered" evidence="5">
    <location>
        <begin position="27"/>
        <end position="55"/>
    </location>
</feature>
<dbReference type="EMBL" id="JAKGSI010000001">
    <property type="protein sequence ID" value="MCF4005999.1"/>
    <property type="molecule type" value="Genomic_DNA"/>
</dbReference>
<dbReference type="AlphaFoldDB" id="A0A9X1QR20"/>
<organism evidence="8 9">
    <name type="scientific">Corynebacterium uropygiale</name>
    <dbReference type="NCBI Taxonomy" id="1775911"/>
    <lineage>
        <taxon>Bacteria</taxon>
        <taxon>Bacillati</taxon>
        <taxon>Actinomycetota</taxon>
        <taxon>Actinomycetes</taxon>
        <taxon>Mycobacteriales</taxon>
        <taxon>Corynebacteriaceae</taxon>
        <taxon>Corynebacterium</taxon>
    </lineage>
</organism>
<dbReference type="Pfam" id="PF01497">
    <property type="entry name" value="Peripla_BP_2"/>
    <property type="match status" value="1"/>
</dbReference>
<protein>
    <submittedName>
        <fullName evidence="8">Iron-siderophore ABC transporter substrate-binding protein</fullName>
    </submittedName>
</protein>
<evidence type="ECO:0000259" key="7">
    <source>
        <dbReference type="PROSITE" id="PS50983"/>
    </source>
</evidence>
<evidence type="ECO:0000256" key="4">
    <source>
        <dbReference type="ARBA" id="ARBA00022729"/>
    </source>
</evidence>
<dbReference type="PANTHER" id="PTHR30532:SF24">
    <property type="entry name" value="FERRIC ENTEROBACTIN-BINDING PERIPLASMIC PROTEIN FEPB"/>
    <property type="match status" value="1"/>
</dbReference>
<feature type="signal peptide" evidence="6">
    <location>
        <begin position="1"/>
        <end position="25"/>
    </location>
</feature>
<feature type="chain" id="PRO_5040977884" evidence="6">
    <location>
        <begin position="26"/>
        <end position="350"/>
    </location>
</feature>
<dbReference type="SUPFAM" id="SSF53807">
    <property type="entry name" value="Helical backbone' metal receptor"/>
    <property type="match status" value="1"/>
</dbReference>
<dbReference type="RefSeq" id="WP_236117779.1">
    <property type="nucleotide sequence ID" value="NZ_JAKGSI010000001.1"/>
</dbReference>
<keyword evidence="9" id="KW-1185">Reference proteome</keyword>
<proteinExistence type="inferred from homology"/>
<evidence type="ECO:0000313" key="8">
    <source>
        <dbReference type="EMBL" id="MCF4005999.1"/>
    </source>
</evidence>